<gene>
    <name evidence="4" type="ORF">PLAM_2074</name>
</gene>
<dbReference type="Pfam" id="PF14104">
    <property type="entry name" value="DUF4277"/>
    <property type="match status" value="1"/>
</dbReference>
<name>A0A1J1JEV3_PLAAG</name>
<dbReference type="PANTHER" id="PTHR34614">
    <property type="match status" value="1"/>
</dbReference>
<sequence length="547" mass="62206">MKNPLKAIEIGNLNHLGIVAGVIDEMELVEEVNKRVGLRGKEAVSPGQVMKAMILNGLGFLSAPLYLFENFFVGKATEHLIGEGVVAEQLNDDRIGRALDKYYEVGTTNLFTAIALKAAQKFQVEKESVHLDSSSISVEGEYKSKEEENQEIEEEMKAIKIVHGYSRDKRPDLKQFIIDMVVSGDGDVPLYLKIDDGNADDKSVFVERLKEFKKQWTFEGICVADSALYTAENIGAMAGMKWITRVPLSIKEAQNKIVEIEEEEWEQSQIKGYRIATKSSEYANIKQRWLVVESEARKKAALKKISEQVEKQLENAKASLRKLLKQEYACIADAEIGIKMLSDSWKYHEIKEIKCTEKASKKSQSKTEKGNQEKTIVYQVTGEIEPRESVIEAEKIKAGRFILATNILDKKEVSNEKLLAEYKAQQSNERGFRFLKDPLFFTASVFVKKPERVEAIAMIMGLCLLVYNLAQRKLRKQLETAQEGVRNQVKKLTNKPTMRWIFQMFQAVHLVRINGEKQVSNLTQERQEILQHLGKDCCQYYLMISGG</sequence>
<evidence type="ECO:0000313" key="4">
    <source>
        <dbReference type="EMBL" id="CUM60040.1"/>
    </source>
</evidence>
<feature type="domain" description="Transposase IS4-like" evidence="2">
    <location>
        <begin position="131"/>
        <end position="466"/>
    </location>
</feature>
<evidence type="ECO:0000259" key="3">
    <source>
        <dbReference type="Pfam" id="PF14104"/>
    </source>
</evidence>
<dbReference type="InterPro" id="IPR002559">
    <property type="entry name" value="Transposase_11"/>
</dbReference>
<keyword evidence="1" id="KW-0175">Coiled coil</keyword>
<dbReference type="GO" id="GO:0006313">
    <property type="term" value="P:DNA transposition"/>
    <property type="evidence" value="ECO:0007669"/>
    <property type="project" value="InterPro"/>
</dbReference>
<dbReference type="GO" id="GO:0004803">
    <property type="term" value="F:transposase activity"/>
    <property type="evidence" value="ECO:0007669"/>
    <property type="project" value="InterPro"/>
</dbReference>
<feature type="coiled-coil region" evidence="1">
    <location>
        <begin position="299"/>
        <end position="326"/>
    </location>
</feature>
<feature type="domain" description="DUF4277" evidence="3">
    <location>
        <begin position="9"/>
        <end position="116"/>
    </location>
</feature>
<reference evidence="4" key="1">
    <citation type="submission" date="2015-09" db="EMBL/GenBank/DDBJ databases">
        <authorList>
            <person name="Jackson K.R."/>
            <person name="Lunt B.L."/>
            <person name="Fisher J.N.B."/>
            <person name="Gardner A.V."/>
            <person name="Bailey M.E."/>
            <person name="Deus L.M."/>
            <person name="Earl A.S."/>
            <person name="Gibby P.D."/>
            <person name="Hartmann K.A."/>
            <person name="Liu J.E."/>
            <person name="Manci A.M."/>
            <person name="Nielsen D.A."/>
            <person name="Solomon M.B."/>
            <person name="Breakwell D.P."/>
            <person name="Burnett S.H."/>
            <person name="Grose J.H."/>
        </authorList>
    </citation>
    <scope>NUCLEOTIDE SEQUENCE</scope>
    <source>
        <strain evidence="4">7805</strain>
    </source>
</reference>
<dbReference type="GO" id="GO:0003677">
    <property type="term" value="F:DNA binding"/>
    <property type="evidence" value="ECO:0007669"/>
    <property type="project" value="InterPro"/>
</dbReference>
<dbReference type="EMBL" id="LO018304">
    <property type="protein sequence ID" value="CUM60040.1"/>
    <property type="molecule type" value="Genomic_DNA"/>
</dbReference>
<dbReference type="InterPro" id="IPR025457">
    <property type="entry name" value="DUF4277"/>
</dbReference>
<accession>A0A1J1JEV3</accession>
<evidence type="ECO:0008006" key="5">
    <source>
        <dbReference type="Google" id="ProtNLM"/>
    </source>
</evidence>
<evidence type="ECO:0000256" key="1">
    <source>
        <dbReference type="SAM" id="Coils"/>
    </source>
</evidence>
<dbReference type="PANTHER" id="PTHR34614:SF2">
    <property type="entry name" value="TRANSPOSASE IS4-LIKE DOMAIN-CONTAINING PROTEIN"/>
    <property type="match status" value="1"/>
</dbReference>
<dbReference type="Pfam" id="PF01609">
    <property type="entry name" value="DDE_Tnp_1"/>
    <property type="match status" value="1"/>
</dbReference>
<dbReference type="NCBIfam" id="NF033559">
    <property type="entry name" value="transpos_IS1634"/>
    <property type="match status" value="1"/>
</dbReference>
<dbReference type="InterPro" id="IPR047654">
    <property type="entry name" value="IS1634_transpos"/>
</dbReference>
<proteinExistence type="predicted"/>
<feature type="coiled-coil region" evidence="1">
    <location>
        <begin position="135"/>
        <end position="162"/>
    </location>
</feature>
<organism evidence="4">
    <name type="scientific">Planktothrix agardhii</name>
    <name type="common">Oscillatoria agardhii</name>
    <dbReference type="NCBI Taxonomy" id="1160"/>
    <lineage>
        <taxon>Bacteria</taxon>
        <taxon>Bacillati</taxon>
        <taxon>Cyanobacteriota</taxon>
        <taxon>Cyanophyceae</taxon>
        <taxon>Oscillatoriophycideae</taxon>
        <taxon>Oscillatoriales</taxon>
        <taxon>Microcoleaceae</taxon>
        <taxon>Planktothrix</taxon>
    </lineage>
</organism>
<evidence type="ECO:0000259" key="2">
    <source>
        <dbReference type="Pfam" id="PF01609"/>
    </source>
</evidence>
<dbReference type="AlphaFoldDB" id="A0A1J1JEV3"/>
<protein>
    <recommendedName>
        <fullName evidence="5">Transposase</fullName>
    </recommendedName>
</protein>